<accession>A0A5N0DS13</accession>
<comment type="caution">
    <text evidence="2">The sequence shown here is derived from an EMBL/GenBank/DDBJ whole genome shotgun (WGS) entry which is preliminary data.</text>
</comment>
<dbReference type="AlphaFoldDB" id="A0A5N0DS13"/>
<feature type="transmembrane region" description="Helical" evidence="1">
    <location>
        <begin position="173"/>
        <end position="194"/>
    </location>
</feature>
<keyword evidence="1" id="KW-0812">Transmembrane</keyword>
<protein>
    <recommendedName>
        <fullName evidence="4">DUF4386 family protein</fullName>
    </recommendedName>
</protein>
<evidence type="ECO:0008006" key="4">
    <source>
        <dbReference type="Google" id="ProtNLM"/>
    </source>
</evidence>
<sequence>MFVAGLVLSTVLAGGSPFPSPFGSADDAFAYFRDHSGAVRTGAVLQFASAIPLVLYVAGVAARVRRIADGFAPALTTIGGTLAAAFLICSAVVSWVLTVPEVATDPALIRALHTLAFLCGGPGNVMPTGLLIAGIALSARPRRRLAPWLLTAGLVIAFIALCTTASLTVTAAAFLLPIARFTGMAWLIAVGFLLPRS</sequence>
<dbReference type="OrthoDB" id="668928at2"/>
<organism evidence="2 3">
    <name type="scientific">Nocardia colli</name>
    <dbReference type="NCBI Taxonomy" id="2545717"/>
    <lineage>
        <taxon>Bacteria</taxon>
        <taxon>Bacillati</taxon>
        <taxon>Actinomycetota</taxon>
        <taxon>Actinomycetes</taxon>
        <taxon>Mycobacteriales</taxon>
        <taxon>Nocardiaceae</taxon>
        <taxon>Nocardia</taxon>
    </lineage>
</organism>
<proteinExistence type="predicted"/>
<feature type="transmembrane region" description="Helical" evidence="1">
    <location>
        <begin position="41"/>
        <end position="62"/>
    </location>
</feature>
<reference evidence="2 3" key="1">
    <citation type="submission" date="2019-09" db="EMBL/GenBank/DDBJ databases">
        <authorList>
            <person name="Wang X."/>
        </authorList>
    </citation>
    <scope>NUCLEOTIDE SEQUENCE [LARGE SCALE GENOMIC DNA]</scope>
    <source>
        <strain evidence="2 3">CICC 11023</strain>
    </source>
</reference>
<feature type="transmembrane region" description="Helical" evidence="1">
    <location>
        <begin position="74"/>
        <end position="97"/>
    </location>
</feature>
<keyword evidence="1" id="KW-1133">Transmembrane helix</keyword>
<feature type="transmembrane region" description="Helical" evidence="1">
    <location>
        <begin position="145"/>
        <end position="167"/>
    </location>
</feature>
<dbReference type="EMBL" id="VXLC01000040">
    <property type="protein sequence ID" value="KAA8879858.1"/>
    <property type="molecule type" value="Genomic_DNA"/>
</dbReference>
<evidence type="ECO:0000313" key="2">
    <source>
        <dbReference type="EMBL" id="KAA8879858.1"/>
    </source>
</evidence>
<evidence type="ECO:0000313" key="3">
    <source>
        <dbReference type="Proteomes" id="UP000323876"/>
    </source>
</evidence>
<dbReference type="Proteomes" id="UP000323876">
    <property type="component" value="Unassembled WGS sequence"/>
</dbReference>
<name>A0A5N0DS13_9NOCA</name>
<keyword evidence="3" id="KW-1185">Reference proteome</keyword>
<evidence type="ECO:0000256" key="1">
    <source>
        <dbReference type="SAM" id="Phobius"/>
    </source>
</evidence>
<keyword evidence="1" id="KW-0472">Membrane</keyword>
<gene>
    <name evidence="2" type="ORF">F3087_43250</name>
</gene>
<feature type="transmembrane region" description="Helical" evidence="1">
    <location>
        <begin position="109"/>
        <end position="133"/>
    </location>
</feature>